<gene>
    <name evidence="1" type="ORF">Vadar_013635</name>
</gene>
<evidence type="ECO:0000313" key="1">
    <source>
        <dbReference type="EMBL" id="KAH7860455.1"/>
    </source>
</evidence>
<sequence>MSGRRAKSPGWAAFDLKQRQKEGFECEVDREPYPPMSTDDVDHEKPLLSGNSSANQRNKFTTESDVVKSYANLKELHSWADESLIDDIMAAVNNDVEKASTLLMGMVPSENPEHNKDTNIRGSKSKHVHFPLDNTKSLVHEGGSFEEFTDLAGPSCVLGDCLNSETEELTSDHASCGNEDSDSAVADMKLIFGQLNSIPVEPEWEEDDIYLLHRKDALRMMRLASQHSKAATDAYLRSDHFSAQQFSMKAREERMAAERLNAKAANAILSTRNDPNNLWRLDLHGLHAVEAVQALQERLQKLESLVPSDRSVSPNKKSERATMFRSASVESFSCMETSKLDEQRVLSRQRPILLEVITGRGNHSRGQAALPTAVRNFLNENAYRYDESRPGLITVPLSSSGKQVAVRSQQVDIWDFPHI</sequence>
<proteinExistence type="predicted"/>
<evidence type="ECO:0000313" key="2">
    <source>
        <dbReference type="Proteomes" id="UP000828048"/>
    </source>
</evidence>
<comment type="caution">
    <text evidence="1">The sequence shown here is derived from an EMBL/GenBank/DDBJ whole genome shotgun (WGS) entry which is preliminary data.</text>
</comment>
<dbReference type="EMBL" id="CM037154">
    <property type="protein sequence ID" value="KAH7860455.1"/>
    <property type="molecule type" value="Genomic_DNA"/>
</dbReference>
<organism evidence="1 2">
    <name type="scientific">Vaccinium darrowii</name>
    <dbReference type="NCBI Taxonomy" id="229202"/>
    <lineage>
        <taxon>Eukaryota</taxon>
        <taxon>Viridiplantae</taxon>
        <taxon>Streptophyta</taxon>
        <taxon>Embryophyta</taxon>
        <taxon>Tracheophyta</taxon>
        <taxon>Spermatophyta</taxon>
        <taxon>Magnoliopsida</taxon>
        <taxon>eudicotyledons</taxon>
        <taxon>Gunneridae</taxon>
        <taxon>Pentapetalae</taxon>
        <taxon>asterids</taxon>
        <taxon>Ericales</taxon>
        <taxon>Ericaceae</taxon>
        <taxon>Vaccinioideae</taxon>
        <taxon>Vaccinieae</taxon>
        <taxon>Vaccinium</taxon>
    </lineage>
</organism>
<dbReference type="Proteomes" id="UP000828048">
    <property type="component" value="Chromosome 4"/>
</dbReference>
<name>A0ACB7Z3H9_9ERIC</name>
<reference evidence="1 2" key="1">
    <citation type="journal article" date="2021" name="Hortic Res">
        <title>High-quality reference genome and annotation aids understanding of berry development for evergreen blueberry (Vaccinium darrowii).</title>
        <authorList>
            <person name="Yu J."/>
            <person name="Hulse-Kemp A.M."/>
            <person name="Babiker E."/>
            <person name="Staton M."/>
        </authorList>
    </citation>
    <scope>NUCLEOTIDE SEQUENCE [LARGE SCALE GENOMIC DNA]</scope>
    <source>
        <strain evidence="2">cv. NJ 8807/NJ 8810</strain>
        <tissue evidence="1">Young leaf</tissue>
    </source>
</reference>
<accession>A0ACB7Z3H9</accession>
<protein>
    <submittedName>
        <fullName evidence="1">Uncharacterized protein</fullName>
    </submittedName>
</protein>
<keyword evidence="2" id="KW-1185">Reference proteome</keyword>